<dbReference type="Pfam" id="PF21986">
    <property type="entry name" value="AH_C"/>
    <property type="match status" value="1"/>
</dbReference>
<organism evidence="3 4">
    <name type="scientific">Chromohalobacter sarecensis</name>
    <dbReference type="NCBI Taxonomy" id="245294"/>
    <lineage>
        <taxon>Bacteria</taxon>
        <taxon>Pseudomonadati</taxon>
        <taxon>Pseudomonadota</taxon>
        <taxon>Gammaproteobacteria</taxon>
        <taxon>Oceanospirillales</taxon>
        <taxon>Halomonadaceae</taxon>
        <taxon>Chromohalobacter</taxon>
    </lineage>
</organism>
<gene>
    <name evidence="3" type="primary">atzF</name>
    <name evidence="3" type="ORF">ACFO0U_11355</name>
</gene>
<evidence type="ECO:0000259" key="1">
    <source>
        <dbReference type="Pfam" id="PF01425"/>
    </source>
</evidence>
<keyword evidence="3" id="KW-0378">Hydrolase</keyword>
<dbReference type="Pfam" id="PF01425">
    <property type="entry name" value="Amidase"/>
    <property type="match status" value="1"/>
</dbReference>
<dbReference type="InterPro" id="IPR036928">
    <property type="entry name" value="AS_sf"/>
</dbReference>
<sequence length="625" mass="67078">MATDQVETNRANETPSSLQTKGWALDEWRHHQRDGKGLARLGALIEHLSEDDPAWIELADRASLERQWQALETLANEKQDDDLPLYGVPFAVKDNIDAAGWKTTAACEAFAHCAEADATVVARLRAAGAILVGKTNLDQFATGLVGTRSPWGAVPNTHHPDYVAGGSSAGSASVVARGLVPFALGTDTAGSGRVPAGFNNIVGLKPTRGWLSTKGVVPACRTLDCVSAFALTVDDAWAVAEVAGGYDEEDPYARCNPMTAPVGMAEKPRLAIPETLEFCGDTAMQAAFEEARERLSLLAEMVTIDFSPFQELAALLYQGPWVAERTHAVAETLEQAPASMDPSVRTIVASGYGYSALDYFAAEYRRAELARHIQRVLADVDALVVPTSPTIRTLVEMAEEPIAYNSEFGTYTNFTNLADLSALALPAAFRDDGLPAGITLIAPAWHDRALATFGKRWQQQSGLTLGATGRSLSDVIQTESFQPIEPSSTSIRLAVVGAHLRGMPLNFQLTTRNAVFIEATHTAPDYRLYALANTTPPKPGLARDDHGAPIEVELWDVPLARFGEFVAEIPSPLGIGSLVLADGRVVKGFICEPWAIPEAKDITSLGGWRAYIASLSVSNDQETDA</sequence>
<dbReference type="Gene3D" id="1.20.58.1700">
    <property type="match status" value="1"/>
</dbReference>
<dbReference type="Gene3D" id="3.10.490.10">
    <property type="entry name" value="Gamma-glutamyl cyclotransferase-like"/>
    <property type="match status" value="1"/>
</dbReference>
<evidence type="ECO:0000313" key="4">
    <source>
        <dbReference type="Proteomes" id="UP001596030"/>
    </source>
</evidence>
<dbReference type="PANTHER" id="PTHR11895:SF169">
    <property type="entry name" value="GLUTAMYL-TRNA(GLN) AMIDOTRANSFERASE"/>
    <property type="match status" value="1"/>
</dbReference>
<dbReference type="EMBL" id="JBHSEU010000019">
    <property type="protein sequence ID" value="MFC4539375.1"/>
    <property type="molecule type" value="Genomic_DNA"/>
</dbReference>
<keyword evidence="4" id="KW-1185">Reference proteome</keyword>
<dbReference type="Proteomes" id="UP001596030">
    <property type="component" value="Unassembled WGS sequence"/>
</dbReference>
<dbReference type="EC" id="3.5.1.54" evidence="3"/>
<comment type="caution">
    <text evidence="3">The sequence shown here is derived from an EMBL/GenBank/DDBJ whole genome shotgun (WGS) entry which is preliminary data.</text>
</comment>
<feature type="domain" description="Amidase" evidence="1">
    <location>
        <begin position="46"/>
        <end position="450"/>
    </location>
</feature>
<dbReference type="InterPro" id="IPR023631">
    <property type="entry name" value="Amidase_dom"/>
</dbReference>
<reference evidence="4" key="1">
    <citation type="journal article" date="2019" name="Int. J. Syst. Evol. Microbiol.">
        <title>The Global Catalogue of Microorganisms (GCM) 10K type strain sequencing project: providing services to taxonomists for standard genome sequencing and annotation.</title>
        <authorList>
            <consortium name="The Broad Institute Genomics Platform"/>
            <consortium name="The Broad Institute Genome Sequencing Center for Infectious Disease"/>
            <person name="Wu L."/>
            <person name="Ma J."/>
        </authorList>
    </citation>
    <scope>NUCLEOTIDE SEQUENCE [LARGE SCALE GENOMIC DNA]</scope>
    <source>
        <strain evidence="4">CGMCC 1.12121</strain>
    </source>
</reference>
<evidence type="ECO:0000313" key="3">
    <source>
        <dbReference type="EMBL" id="MFC4539375.1"/>
    </source>
</evidence>
<dbReference type="NCBIfam" id="TIGR02713">
    <property type="entry name" value="allophanate_hyd"/>
    <property type="match status" value="1"/>
</dbReference>
<dbReference type="InterPro" id="IPR053844">
    <property type="entry name" value="AH_C"/>
</dbReference>
<feature type="domain" description="Allophanate hydrolase C-terminal" evidence="2">
    <location>
        <begin position="491"/>
        <end position="613"/>
    </location>
</feature>
<dbReference type="Gene3D" id="3.90.1300.10">
    <property type="entry name" value="Amidase signature (AS) domain"/>
    <property type="match status" value="1"/>
</dbReference>
<evidence type="ECO:0000259" key="2">
    <source>
        <dbReference type="Pfam" id="PF21986"/>
    </source>
</evidence>
<proteinExistence type="predicted"/>
<dbReference type="NCBIfam" id="NF006043">
    <property type="entry name" value="PRK08186.1"/>
    <property type="match status" value="1"/>
</dbReference>
<dbReference type="InterPro" id="IPR014085">
    <property type="entry name" value="Allophanate_hydrolase"/>
</dbReference>
<dbReference type="RefSeq" id="WP_246969968.1">
    <property type="nucleotide sequence ID" value="NZ_JAKGAN010000003.1"/>
</dbReference>
<dbReference type="InterPro" id="IPR000120">
    <property type="entry name" value="Amidase"/>
</dbReference>
<protein>
    <submittedName>
        <fullName evidence="3">Allophanate hydrolase</fullName>
        <ecNumber evidence="3">3.5.1.54</ecNumber>
    </submittedName>
</protein>
<name>A0ABV9D285_9GAMM</name>
<dbReference type="PANTHER" id="PTHR11895">
    <property type="entry name" value="TRANSAMIDASE"/>
    <property type="match status" value="1"/>
</dbReference>
<dbReference type="GO" id="GO:0004039">
    <property type="term" value="F:allophanate hydrolase activity"/>
    <property type="evidence" value="ECO:0007669"/>
    <property type="project" value="UniProtKB-EC"/>
</dbReference>
<accession>A0ABV9D285</accession>
<dbReference type="SUPFAM" id="SSF75304">
    <property type="entry name" value="Amidase signature (AS) enzymes"/>
    <property type="match status" value="1"/>
</dbReference>